<evidence type="ECO:0000256" key="5">
    <source>
        <dbReference type="ARBA" id="ARBA00022845"/>
    </source>
</evidence>
<keyword evidence="3" id="KW-0699">rRNA-binding</keyword>
<evidence type="ECO:0000313" key="13">
    <source>
        <dbReference type="Proteomes" id="UP001176961"/>
    </source>
</evidence>
<dbReference type="Gene3D" id="1.25.40.10">
    <property type="entry name" value="Tetratricopeptide repeat domain"/>
    <property type="match status" value="1"/>
</dbReference>
<evidence type="ECO:0000256" key="4">
    <source>
        <dbReference type="ARBA" id="ARBA00022737"/>
    </source>
</evidence>
<dbReference type="GO" id="GO:0005739">
    <property type="term" value="C:mitochondrion"/>
    <property type="evidence" value="ECO:0007669"/>
    <property type="project" value="UniProtKB-SubCell"/>
</dbReference>
<gene>
    <name evidence="12" type="ORF">CYNAS_LOCUS6461</name>
</gene>
<dbReference type="GO" id="GO:1990904">
    <property type="term" value="C:ribonucleoprotein complex"/>
    <property type="evidence" value="ECO:0007669"/>
    <property type="project" value="UniProtKB-KW"/>
</dbReference>
<evidence type="ECO:0000256" key="11">
    <source>
        <dbReference type="ARBA" id="ARBA00035134"/>
    </source>
</evidence>
<evidence type="ECO:0000313" key="12">
    <source>
        <dbReference type="EMBL" id="CAJ0594478.1"/>
    </source>
</evidence>
<accession>A0AA36GLW4</accession>
<dbReference type="GO" id="GO:0006417">
    <property type="term" value="P:regulation of translation"/>
    <property type="evidence" value="ECO:0007669"/>
    <property type="project" value="UniProtKB-KW"/>
</dbReference>
<evidence type="ECO:0000256" key="10">
    <source>
        <dbReference type="ARBA" id="ARBA00023274"/>
    </source>
</evidence>
<dbReference type="PANTHER" id="PTHR16276">
    <property type="entry name" value="PENTATRICOPEPTIDE REPEAT DOMAIN-CONTAINING PROTEIN 3"/>
    <property type="match status" value="1"/>
</dbReference>
<keyword evidence="6" id="KW-0694">RNA-binding</keyword>
<dbReference type="Pfam" id="PF13812">
    <property type="entry name" value="PPR_3"/>
    <property type="match status" value="1"/>
</dbReference>
<keyword evidence="10" id="KW-0687">Ribonucleoprotein</keyword>
<dbReference type="Pfam" id="PF22330">
    <property type="entry name" value="Rib_mS39_PPR"/>
    <property type="match status" value="1"/>
</dbReference>
<dbReference type="Proteomes" id="UP001176961">
    <property type="component" value="Unassembled WGS sequence"/>
</dbReference>
<keyword evidence="4" id="KW-0677">Repeat</keyword>
<dbReference type="PANTHER" id="PTHR16276:SF1">
    <property type="entry name" value="SMALL RIBOSOMAL SUBUNIT PROTEIN MS39"/>
    <property type="match status" value="1"/>
</dbReference>
<sequence>MHFYSFCTAMLKIGSRVNGIRLQAFSVQVANETKSAKVNIPPAIKRGPTDLLRALSETVGVDTTAPHFAFIDDPAMIPSTAATKRNYYMAKEMGKRAARQLAEEWPTLFALDRDDPYLPAFRPQKPADPLQVDPTEANLLSMIEKREVQDAVMLYERMRGENMEVSQETQMKLFKLVTYYNGKNVPFSEWEEWHGMRTFGENEPSTWTQGGIADLLYEVLPHTPETTSIMIAGLAKFASNESVSRAKELYKELSSKSNPHALAYDALMAVSNWKDAHALMKDMAAKKVKPSLSTWNSLLTAAGKQSNVSERLATFEKVMGEMSAAGVTPSLATYHVILNSIIQNLPSFEDKGSEKKSDAALTVAMSWISEMLTELESRPSLDVSSVKDHCFFLDAMGLINYAGNLEIAERLVKLYESSANNVKMPALTAEGMFYNRYLLLFVERVSSMEEIEKKYKELVPRLVGVSRQLTLAMADKLKQSPRWTLLVRLIEDGICARQMVDIRVGQVFRELLIDTHYQALSAEHREEYSKLIHRLVDIWIEFSRFTEERQRRLQLKFSPSSIAECAQLLNRVGDSQKAYELLQMLLDPETSEGDEATVLNAGFARHSAMYELFEDALREQDPYKAATSLEILSVSLPRNKLEPLVQRIQDRCHLTADQSRILSGFVRLRPQ</sequence>
<keyword evidence="7" id="KW-0809">Transit peptide</keyword>
<dbReference type="InterPro" id="IPR037387">
    <property type="entry name" value="PTCD3"/>
</dbReference>
<keyword evidence="13" id="KW-1185">Reference proteome</keyword>
<evidence type="ECO:0000256" key="8">
    <source>
        <dbReference type="ARBA" id="ARBA00022980"/>
    </source>
</evidence>
<dbReference type="GO" id="GO:0043024">
    <property type="term" value="F:ribosomal small subunit binding"/>
    <property type="evidence" value="ECO:0007669"/>
    <property type="project" value="InterPro"/>
</dbReference>
<comment type="subcellular location">
    <subcellularLocation>
        <location evidence="1">Mitochondrion</location>
    </subcellularLocation>
</comment>
<evidence type="ECO:0000256" key="2">
    <source>
        <dbReference type="ARBA" id="ARBA00008551"/>
    </source>
</evidence>
<evidence type="ECO:0000256" key="1">
    <source>
        <dbReference type="ARBA" id="ARBA00004173"/>
    </source>
</evidence>
<evidence type="ECO:0000256" key="6">
    <source>
        <dbReference type="ARBA" id="ARBA00022884"/>
    </source>
</evidence>
<organism evidence="12 13">
    <name type="scientific">Cylicocyclus nassatus</name>
    <name type="common">Nematode worm</name>
    <dbReference type="NCBI Taxonomy" id="53992"/>
    <lineage>
        <taxon>Eukaryota</taxon>
        <taxon>Metazoa</taxon>
        <taxon>Ecdysozoa</taxon>
        <taxon>Nematoda</taxon>
        <taxon>Chromadorea</taxon>
        <taxon>Rhabditida</taxon>
        <taxon>Rhabditina</taxon>
        <taxon>Rhabditomorpha</taxon>
        <taxon>Strongyloidea</taxon>
        <taxon>Strongylidae</taxon>
        <taxon>Cylicocyclus</taxon>
    </lineage>
</organism>
<dbReference type="InterPro" id="IPR011990">
    <property type="entry name" value="TPR-like_helical_dom_sf"/>
</dbReference>
<dbReference type="InterPro" id="IPR055063">
    <property type="entry name" value="Rib_mS39_PPR"/>
</dbReference>
<dbReference type="EMBL" id="CATQJL010000112">
    <property type="protein sequence ID" value="CAJ0594478.1"/>
    <property type="molecule type" value="Genomic_DNA"/>
</dbReference>
<protein>
    <recommendedName>
        <fullName evidence="11">Small ribosomal subunit protein mS39</fullName>
    </recommendedName>
</protein>
<keyword evidence="5" id="KW-0810">Translation regulation</keyword>
<name>A0AA36GLW4_CYLNA</name>
<dbReference type="AlphaFoldDB" id="A0AA36GLW4"/>
<evidence type="ECO:0000256" key="9">
    <source>
        <dbReference type="ARBA" id="ARBA00023128"/>
    </source>
</evidence>
<keyword evidence="9" id="KW-0496">Mitochondrion</keyword>
<reference evidence="12" key="1">
    <citation type="submission" date="2023-07" db="EMBL/GenBank/DDBJ databases">
        <authorList>
            <consortium name="CYATHOMIX"/>
        </authorList>
    </citation>
    <scope>NUCLEOTIDE SEQUENCE</scope>
    <source>
        <strain evidence="12">N/A</strain>
    </source>
</reference>
<keyword evidence="8" id="KW-0689">Ribosomal protein</keyword>
<dbReference type="GO" id="GO:0019843">
    <property type="term" value="F:rRNA binding"/>
    <property type="evidence" value="ECO:0007669"/>
    <property type="project" value="UniProtKB-KW"/>
</dbReference>
<evidence type="ECO:0000256" key="7">
    <source>
        <dbReference type="ARBA" id="ARBA00022946"/>
    </source>
</evidence>
<dbReference type="GO" id="GO:0032543">
    <property type="term" value="P:mitochondrial translation"/>
    <property type="evidence" value="ECO:0007669"/>
    <property type="project" value="InterPro"/>
</dbReference>
<comment type="caution">
    <text evidence="12">The sequence shown here is derived from an EMBL/GenBank/DDBJ whole genome shotgun (WGS) entry which is preliminary data.</text>
</comment>
<comment type="similarity">
    <text evidence="2">Belongs to the mitochondrion-specific ribosomal protein mS39 family.</text>
</comment>
<proteinExistence type="inferred from homology"/>
<evidence type="ECO:0000256" key="3">
    <source>
        <dbReference type="ARBA" id="ARBA00022730"/>
    </source>
</evidence>
<dbReference type="InterPro" id="IPR002885">
    <property type="entry name" value="PPR_rpt"/>
</dbReference>
<dbReference type="GO" id="GO:0005840">
    <property type="term" value="C:ribosome"/>
    <property type="evidence" value="ECO:0007669"/>
    <property type="project" value="UniProtKB-KW"/>
</dbReference>